<gene>
    <name evidence="1" type="ORF">LCGC14_2832160</name>
</gene>
<evidence type="ECO:0000313" key="1">
    <source>
        <dbReference type="EMBL" id="KKK79570.1"/>
    </source>
</evidence>
<dbReference type="AlphaFoldDB" id="A0A0F8Z0H2"/>
<proteinExistence type="predicted"/>
<dbReference type="EMBL" id="LAZR01053967">
    <property type="protein sequence ID" value="KKK79570.1"/>
    <property type="molecule type" value="Genomic_DNA"/>
</dbReference>
<reference evidence="1" key="1">
    <citation type="journal article" date="2015" name="Nature">
        <title>Complex archaea that bridge the gap between prokaryotes and eukaryotes.</title>
        <authorList>
            <person name="Spang A."/>
            <person name="Saw J.H."/>
            <person name="Jorgensen S.L."/>
            <person name="Zaremba-Niedzwiedzka K."/>
            <person name="Martijn J."/>
            <person name="Lind A.E."/>
            <person name="van Eijk R."/>
            <person name="Schleper C."/>
            <person name="Guy L."/>
            <person name="Ettema T.J."/>
        </authorList>
    </citation>
    <scope>NUCLEOTIDE SEQUENCE</scope>
</reference>
<feature type="non-terminal residue" evidence="1">
    <location>
        <position position="25"/>
    </location>
</feature>
<comment type="caution">
    <text evidence="1">The sequence shown here is derived from an EMBL/GenBank/DDBJ whole genome shotgun (WGS) entry which is preliminary data.</text>
</comment>
<protein>
    <submittedName>
        <fullName evidence="1">Uncharacterized protein</fullName>
    </submittedName>
</protein>
<sequence length="25" mass="2882">MELKDIIEKAEIAEELRRGINIQGI</sequence>
<name>A0A0F8Z0H2_9ZZZZ</name>
<accession>A0A0F8Z0H2</accession>
<organism evidence="1">
    <name type="scientific">marine sediment metagenome</name>
    <dbReference type="NCBI Taxonomy" id="412755"/>
    <lineage>
        <taxon>unclassified sequences</taxon>
        <taxon>metagenomes</taxon>
        <taxon>ecological metagenomes</taxon>
    </lineage>
</organism>